<evidence type="ECO:0000313" key="7">
    <source>
        <dbReference type="EMBL" id="KAK3051076.1"/>
    </source>
</evidence>
<feature type="region of interest" description="Disordered" evidence="5">
    <location>
        <begin position="349"/>
        <end position="378"/>
    </location>
</feature>
<protein>
    <recommendedName>
        <fullName evidence="6">Telomeric single stranded DNA binding POT1/Cdc13 domain-containing protein</fullName>
    </recommendedName>
</protein>
<dbReference type="GO" id="GO:0010521">
    <property type="term" value="F:telomerase inhibitor activity"/>
    <property type="evidence" value="ECO:0007669"/>
    <property type="project" value="TreeGrafter"/>
</dbReference>
<feature type="compositionally biased region" description="Basic and acidic residues" evidence="5">
    <location>
        <begin position="404"/>
        <end position="424"/>
    </location>
</feature>
<evidence type="ECO:0000259" key="6">
    <source>
        <dbReference type="SMART" id="SM00976"/>
    </source>
</evidence>
<feature type="region of interest" description="Disordered" evidence="5">
    <location>
        <begin position="1268"/>
        <end position="1294"/>
    </location>
</feature>
<keyword evidence="4" id="KW-0238">DNA-binding</keyword>
<keyword evidence="2" id="KW-0158">Chromosome</keyword>
<feature type="region of interest" description="Disordered" evidence="5">
    <location>
        <begin position="624"/>
        <end position="645"/>
    </location>
</feature>
<evidence type="ECO:0000256" key="2">
    <source>
        <dbReference type="ARBA" id="ARBA00022454"/>
    </source>
</evidence>
<keyword evidence="8" id="KW-1185">Reference proteome</keyword>
<dbReference type="EMBL" id="JAWDJX010000028">
    <property type="protein sequence ID" value="KAK3051076.1"/>
    <property type="molecule type" value="Genomic_DNA"/>
</dbReference>
<feature type="region of interest" description="Disordered" evidence="5">
    <location>
        <begin position="939"/>
        <end position="958"/>
    </location>
</feature>
<gene>
    <name evidence="7" type="ORF">LTR09_007826</name>
</gene>
<dbReference type="GO" id="GO:0016233">
    <property type="term" value="P:telomere capping"/>
    <property type="evidence" value="ECO:0007669"/>
    <property type="project" value="TreeGrafter"/>
</dbReference>
<evidence type="ECO:0000256" key="5">
    <source>
        <dbReference type="SAM" id="MobiDB-lite"/>
    </source>
</evidence>
<dbReference type="Gene3D" id="2.40.50.140">
    <property type="entry name" value="Nucleic acid-binding proteins"/>
    <property type="match status" value="1"/>
</dbReference>
<dbReference type="GO" id="GO:0000783">
    <property type="term" value="C:nuclear telomere cap complex"/>
    <property type="evidence" value="ECO:0007669"/>
    <property type="project" value="TreeGrafter"/>
</dbReference>
<dbReference type="SMART" id="SM00976">
    <property type="entry name" value="Telo_bind"/>
    <property type="match status" value="1"/>
</dbReference>
<dbReference type="InterPro" id="IPR028389">
    <property type="entry name" value="POT1"/>
</dbReference>
<dbReference type="InterPro" id="IPR011564">
    <property type="entry name" value="Telomer_end-bd_POT1/Cdc13"/>
</dbReference>
<feature type="region of interest" description="Disordered" evidence="5">
    <location>
        <begin position="135"/>
        <end position="162"/>
    </location>
</feature>
<feature type="region of interest" description="Disordered" evidence="5">
    <location>
        <begin position="207"/>
        <end position="307"/>
    </location>
</feature>
<evidence type="ECO:0000256" key="1">
    <source>
        <dbReference type="ARBA" id="ARBA00004574"/>
    </source>
</evidence>
<feature type="compositionally biased region" description="Acidic residues" evidence="5">
    <location>
        <begin position="350"/>
        <end position="378"/>
    </location>
</feature>
<feature type="compositionally biased region" description="Acidic residues" evidence="5">
    <location>
        <begin position="765"/>
        <end position="774"/>
    </location>
</feature>
<dbReference type="Pfam" id="PF02765">
    <property type="entry name" value="POT1"/>
    <property type="match status" value="1"/>
</dbReference>
<name>A0AAJ0GAS3_9PEZI</name>
<reference evidence="7" key="1">
    <citation type="submission" date="2023-04" db="EMBL/GenBank/DDBJ databases">
        <title>Black Yeasts Isolated from many extreme environments.</title>
        <authorList>
            <person name="Coleine C."/>
            <person name="Stajich J.E."/>
            <person name="Selbmann L."/>
        </authorList>
    </citation>
    <scope>NUCLEOTIDE SEQUENCE</scope>
    <source>
        <strain evidence="7">CCFEE 5312</strain>
    </source>
</reference>
<sequence length="1336" mass="144914">MAIIPIDSLIPNVPPPSSSSIRAVITLSWPYSSATRQCALLLSDPDFRLRRKKGQVRVRFSGPSGEAVARARMGIGDEVVLGLEGGRWEDDPEKGRTPGNGVGGELWFGGRLEMRIVRAGGEDVVLRVNEEVGTEQHDGQLNGARGEDKDKSRAGVLSTPAPKGVIGLRRGVQDGHTFASPAFAKRLRLSVESQLDSEYDPFGIEAAARGGQDGGQRLSFGGNKSWRYLEKSPSPTKETCDEPDAPVQQLNGELSVPNDGGDKMLPPPLPRLAVPVDESEDDQSSTLESRPNDPLTPKLLPVKSPTLPLPSPFPTDVAKTHFGRTQLSPEGQDATTRGVVQVQTIRETQPEDDFIMQETTNDEVLSDTEPDTDNEDMLDCGFTELASENIVHDTEDDEMIEPDVTLRQEKSLVEHSESRQKPEVVEDTEDDADGIHDERTAPSEPITPEKPQTHDRPSMFGFDGASSAPTSTHRTPQSEKDRVMARTFRSLFGFARSPEAEETTAEPPADEPESPTPNGATVFVVPESAPLEQVPVQDVEEQPRSTAPDVELSELARARFAAAETRLEEVKEVTQDAILKDAVVEDAADGLGEVIPVVLDIAAADEGLVTAPSVHAKGVEVIDLSSDSEDESEGEAPSPAVDDTQALVQEEFVDPTLGIMPEEHYASGAIGSEEESEDDSRGVPDMGAWQGTRDDVEVPAVNPATMHYQQQTSNLASSEEEIEDDGQLSEVEAPAMATQNDVEVTETTDVTTQEQYEVIDIASSSDEDEDESEPLEARRGEVSTQQDVEALEAMYDLAQQPQSSGFALDNQELVQAREDVVFTRSSEIQITRRSEDMDMRDLSHDAEVVTFHDTYDAVTTGMVQNGTLIASEELSGVASNVLDIMDSHGEASSGRLETTEAELEPSSLLRVPQRSPSEELSHPVLPAVSEEIETTHRETIQAPSYPSLPLSPSNSQSLQGMLSQTTTFLAPHGTTHTTMPPTPQLTQATSDSALEQMVEDGIIEDALASQQTNAEPQEHLLKQGIEGEPSASQQTNAEDHMDAPLVDGEAEVPTTTKKTPARKSISNRISNVPNVISAWFSPKRSNGVVGANDDHLPQAPAKTKAKEHPTAQEQHKDASPLVPVHSNGVSTSLSYFTPLSRLDACLNPSNSQSYGAGTVDIFAVVIDKTKEPTRAKSGPRDYNTIFRISDTSIQSASSVRVEVFRPWKATLPVAEVGDVILLRDFKVKSRKRQAYLLSTDASAWCVWRYHAANVAESNADKPAWARKATEQSGNAVREEVKGPPVEFGEEERGHARSLRLWWEAGSEASVDEERNGTSMEDIGTNGHLPEPVSAKL</sequence>
<organism evidence="7 8">
    <name type="scientific">Extremus antarcticus</name>
    <dbReference type="NCBI Taxonomy" id="702011"/>
    <lineage>
        <taxon>Eukaryota</taxon>
        <taxon>Fungi</taxon>
        <taxon>Dikarya</taxon>
        <taxon>Ascomycota</taxon>
        <taxon>Pezizomycotina</taxon>
        <taxon>Dothideomycetes</taxon>
        <taxon>Dothideomycetidae</taxon>
        <taxon>Mycosphaerellales</taxon>
        <taxon>Extremaceae</taxon>
        <taxon>Extremus</taxon>
    </lineage>
</organism>
<dbReference type="Proteomes" id="UP001271007">
    <property type="component" value="Unassembled WGS sequence"/>
</dbReference>
<dbReference type="GO" id="GO:0098505">
    <property type="term" value="F:G-rich strand telomeric DNA binding"/>
    <property type="evidence" value="ECO:0007669"/>
    <property type="project" value="TreeGrafter"/>
</dbReference>
<feature type="compositionally biased region" description="Acidic residues" evidence="5">
    <location>
        <begin position="500"/>
        <end position="513"/>
    </location>
</feature>
<evidence type="ECO:0000256" key="4">
    <source>
        <dbReference type="ARBA" id="ARBA00023125"/>
    </source>
</evidence>
<comment type="caution">
    <text evidence="7">The sequence shown here is derived from an EMBL/GenBank/DDBJ whole genome shotgun (WGS) entry which is preliminary data.</text>
</comment>
<dbReference type="SUPFAM" id="SSF50249">
    <property type="entry name" value="Nucleic acid-binding proteins"/>
    <property type="match status" value="1"/>
</dbReference>
<feature type="compositionally biased region" description="Low complexity" evidence="5">
    <location>
        <begin position="941"/>
        <end position="958"/>
    </location>
</feature>
<dbReference type="GO" id="GO:0032210">
    <property type="term" value="P:regulation of telomere maintenance via telomerase"/>
    <property type="evidence" value="ECO:0007669"/>
    <property type="project" value="TreeGrafter"/>
</dbReference>
<keyword evidence="3" id="KW-0779">Telomere</keyword>
<feature type="domain" description="Telomeric single stranded DNA binding POT1/Cdc13" evidence="6">
    <location>
        <begin position="1136"/>
        <end position="1303"/>
    </location>
</feature>
<feature type="region of interest" description="Disordered" evidence="5">
    <location>
        <begin position="760"/>
        <end position="784"/>
    </location>
</feature>
<dbReference type="InterPro" id="IPR012340">
    <property type="entry name" value="NA-bd_OB-fold"/>
</dbReference>
<dbReference type="PANTHER" id="PTHR14513">
    <property type="entry name" value="PROTECTION OF TELOMERES 1"/>
    <property type="match status" value="1"/>
</dbReference>
<feature type="region of interest" description="Disordered" evidence="5">
    <location>
        <begin position="396"/>
        <end position="550"/>
    </location>
</feature>
<evidence type="ECO:0000256" key="3">
    <source>
        <dbReference type="ARBA" id="ARBA00022895"/>
    </source>
</evidence>
<dbReference type="CDD" id="cd04497">
    <property type="entry name" value="hPOT1_OB1_like"/>
    <property type="match status" value="1"/>
</dbReference>
<dbReference type="PANTHER" id="PTHR14513:SF0">
    <property type="entry name" value="PROTECTION OF TELOMERES PROTEIN 1"/>
    <property type="match status" value="1"/>
</dbReference>
<comment type="subcellular location">
    <subcellularLocation>
        <location evidence="1">Chromosome</location>
        <location evidence="1">Telomere</location>
    </subcellularLocation>
</comment>
<evidence type="ECO:0000313" key="8">
    <source>
        <dbReference type="Proteomes" id="UP001271007"/>
    </source>
</evidence>
<accession>A0AAJ0GAS3</accession>
<proteinExistence type="predicted"/>
<feature type="region of interest" description="Disordered" evidence="5">
    <location>
        <begin position="1307"/>
        <end position="1336"/>
    </location>
</feature>